<evidence type="ECO:0000313" key="3">
    <source>
        <dbReference type="Proteomes" id="UP000535589"/>
    </source>
</evidence>
<sequence>MKKVLLLFIAGGAIIFGLYGLALNLTTLSKSPETVATPKEPQIQIWQYSQPVSVGQKVSRSHVKLVRLFESEANQYGVAENMEFQFEPGAVYREAAQAGDIAFSELRINPSDDGYVDLVVADNRVPYAIRVQPESIVGGLITHGSLVDVLSLSLPAEYSLDVSETQASAKRDMFVTPVLTGVSVLQVNKNVIDGVRGGNPTTEVNLILELTRKQVATLTVAKRISELEVHKSIGQYQQTDLHADAGDVLSNFKSIVEFRAGEITIN</sequence>
<evidence type="ECO:0000259" key="1">
    <source>
        <dbReference type="Pfam" id="PF16976"/>
    </source>
</evidence>
<protein>
    <submittedName>
        <fullName evidence="2">Flp pilus assembly protein CpaB</fullName>
    </submittedName>
</protein>
<dbReference type="EMBL" id="JABAIK010000012">
    <property type="protein sequence ID" value="NLS13779.1"/>
    <property type="molecule type" value="Genomic_DNA"/>
</dbReference>
<comment type="caution">
    <text evidence="2">The sequence shown here is derived from an EMBL/GenBank/DDBJ whole genome shotgun (WGS) entry which is preliminary data.</text>
</comment>
<feature type="domain" description="Flp pilus assembly protein RcpC/CpaB" evidence="1">
    <location>
        <begin position="119"/>
        <end position="228"/>
    </location>
</feature>
<gene>
    <name evidence="2" type="primary">cpaB</name>
    <name evidence="2" type="ORF">HGP28_12845</name>
</gene>
<dbReference type="Proteomes" id="UP000535589">
    <property type="component" value="Unassembled WGS sequence"/>
</dbReference>
<name>A0A7X8YHJ2_9VIBR</name>
<dbReference type="AlphaFoldDB" id="A0A7X8YHJ2"/>
<proteinExistence type="predicted"/>
<dbReference type="InterPro" id="IPR017592">
    <property type="entry name" value="Pilus_assmbl_Flp-typ_CpaB"/>
</dbReference>
<dbReference type="RefSeq" id="WP_168836875.1">
    <property type="nucleotide sequence ID" value="NZ_JABAIK010000012.1"/>
</dbReference>
<organism evidence="2 3">
    <name type="scientific">Vibrio agarilyticus</name>
    <dbReference type="NCBI Taxonomy" id="2726741"/>
    <lineage>
        <taxon>Bacteria</taxon>
        <taxon>Pseudomonadati</taxon>
        <taxon>Pseudomonadota</taxon>
        <taxon>Gammaproteobacteria</taxon>
        <taxon>Vibrionales</taxon>
        <taxon>Vibrionaceae</taxon>
        <taxon>Vibrio</taxon>
    </lineage>
</organism>
<dbReference type="Pfam" id="PF16976">
    <property type="entry name" value="RcpC"/>
    <property type="match status" value="1"/>
</dbReference>
<dbReference type="NCBIfam" id="TIGR03177">
    <property type="entry name" value="pilus_cpaB"/>
    <property type="match status" value="1"/>
</dbReference>
<evidence type="ECO:0000313" key="2">
    <source>
        <dbReference type="EMBL" id="NLS13779.1"/>
    </source>
</evidence>
<reference evidence="2 3" key="1">
    <citation type="submission" date="2020-04" db="EMBL/GenBank/DDBJ databases">
        <title>Vibrio sp. SM6, a novel species isolated from seawater.</title>
        <authorList>
            <person name="Wang X."/>
        </authorList>
    </citation>
    <scope>NUCLEOTIDE SEQUENCE [LARGE SCALE GENOMIC DNA]</scope>
    <source>
        <strain evidence="2 3">SM6</strain>
    </source>
</reference>
<dbReference type="InterPro" id="IPR031571">
    <property type="entry name" value="RcpC_dom"/>
</dbReference>
<keyword evidence="3" id="KW-1185">Reference proteome</keyword>
<accession>A0A7X8YHJ2</accession>